<protein>
    <submittedName>
        <fullName evidence="1">GTP-binding protein Rhes</fullName>
    </submittedName>
</protein>
<sequence length="486" mass="54168">MIFSVTYTVSFISSCVLVIPLSDDSVCEGIEVKAVPLEVARCGENVTLTCEATVISKFLISLVWVGNKTCDYNKSQSDPEVQCERAGESTHHTLNLTLIDVMPVNQGNYTCKLRSEQGMKSATTSVKIQECLGSSDVSINQSLVTCWFDGVYPSGTIHWFQGGDNLTSTTTTQKTADQYGRYNVSSTIGVQEGNLYQHRCSLWIPSEGKYLSSRNVTQLSSGSTGRLQRIWAHSSAIAILSDTTTSQLRAQLSDEELRAEKRGSLAQCFAEKEQQELSMSFEVKEKMEVRLVFLGAAGVGKTALIQRFLKDTFEPKHRRTVEELHKKEYEVGGVKVTINIMDTSGSYSFPAMRKLSIQNSDAFALVYAVDDPESLEAVKSLREEILEVKEDKYTPIVVIGNKIDRHGERRVSSDDVLSTVELDWNNSFLESSAKDNVNVLEAFRELLQQANLPSWLSPALCRRRETFPKKSNKRPPMNKTNSCLIS</sequence>
<name>A0ACB7EZ03_NIBAL</name>
<keyword evidence="2" id="KW-1185">Reference proteome</keyword>
<proteinExistence type="predicted"/>
<dbReference type="EMBL" id="CM024808">
    <property type="protein sequence ID" value="KAG8007111.1"/>
    <property type="molecule type" value="Genomic_DNA"/>
</dbReference>
<evidence type="ECO:0000313" key="2">
    <source>
        <dbReference type="Proteomes" id="UP000805704"/>
    </source>
</evidence>
<evidence type="ECO:0000313" key="1">
    <source>
        <dbReference type="EMBL" id="KAG8007111.1"/>
    </source>
</evidence>
<gene>
    <name evidence="1" type="primary">RASD2</name>
    <name evidence="1" type="ORF">GBF38_023259</name>
</gene>
<dbReference type="Proteomes" id="UP000805704">
    <property type="component" value="Chromosome 20"/>
</dbReference>
<organism evidence="1 2">
    <name type="scientific">Nibea albiflora</name>
    <name type="common">Yellow drum</name>
    <name type="synonym">Corvina albiflora</name>
    <dbReference type="NCBI Taxonomy" id="240163"/>
    <lineage>
        <taxon>Eukaryota</taxon>
        <taxon>Metazoa</taxon>
        <taxon>Chordata</taxon>
        <taxon>Craniata</taxon>
        <taxon>Vertebrata</taxon>
        <taxon>Euteleostomi</taxon>
        <taxon>Actinopterygii</taxon>
        <taxon>Neopterygii</taxon>
        <taxon>Teleostei</taxon>
        <taxon>Neoteleostei</taxon>
        <taxon>Acanthomorphata</taxon>
        <taxon>Eupercaria</taxon>
        <taxon>Sciaenidae</taxon>
        <taxon>Nibea</taxon>
    </lineage>
</organism>
<accession>A0ACB7EZ03</accession>
<reference evidence="1" key="1">
    <citation type="submission" date="2020-04" db="EMBL/GenBank/DDBJ databases">
        <title>A chromosome-scale assembly and high-density genetic map of the yellow drum (Nibea albiflora) genome.</title>
        <authorList>
            <person name="Xu D."/>
            <person name="Zhang W."/>
            <person name="Chen R."/>
            <person name="Tan P."/>
            <person name="Wang L."/>
            <person name="Song H."/>
            <person name="Tian L."/>
            <person name="Zhu Q."/>
            <person name="Wang B."/>
        </authorList>
    </citation>
    <scope>NUCLEOTIDE SEQUENCE</scope>
    <source>
        <strain evidence="1">ZJHYS-2018</strain>
    </source>
</reference>
<comment type="caution">
    <text evidence="1">The sequence shown here is derived from an EMBL/GenBank/DDBJ whole genome shotgun (WGS) entry which is preliminary data.</text>
</comment>